<dbReference type="RefSeq" id="WP_149080643.1">
    <property type="nucleotide sequence ID" value="NZ_VTAW01000005.1"/>
</dbReference>
<organism evidence="2 3">
    <name type="scientific">Natrialba swarupiae</name>
    <dbReference type="NCBI Taxonomy" id="2448032"/>
    <lineage>
        <taxon>Archaea</taxon>
        <taxon>Methanobacteriati</taxon>
        <taxon>Methanobacteriota</taxon>
        <taxon>Stenosarchaea group</taxon>
        <taxon>Halobacteria</taxon>
        <taxon>Halobacteriales</taxon>
        <taxon>Natrialbaceae</taxon>
        <taxon>Natrialba</taxon>
    </lineage>
</organism>
<proteinExistence type="predicted"/>
<dbReference type="Proteomes" id="UP000324104">
    <property type="component" value="Unassembled WGS sequence"/>
</dbReference>
<evidence type="ECO:0000313" key="2">
    <source>
        <dbReference type="EMBL" id="TYT62914.1"/>
    </source>
</evidence>
<comment type="caution">
    <text evidence="2">The sequence shown here is derived from an EMBL/GenBank/DDBJ whole genome shotgun (WGS) entry which is preliminary data.</text>
</comment>
<feature type="compositionally biased region" description="Basic and acidic residues" evidence="1">
    <location>
        <begin position="33"/>
        <end position="66"/>
    </location>
</feature>
<reference evidence="2 3" key="1">
    <citation type="submission" date="2019-08" db="EMBL/GenBank/DDBJ databases">
        <title>Archaea genome.</title>
        <authorList>
            <person name="Kajale S."/>
            <person name="Shouche Y."/>
            <person name="Deshpande N."/>
            <person name="Sharma A."/>
        </authorList>
    </citation>
    <scope>NUCLEOTIDE SEQUENCE [LARGE SCALE GENOMIC DNA]</scope>
    <source>
        <strain evidence="2 3">ESP3B_9</strain>
    </source>
</reference>
<feature type="region of interest" description="Disordered" evidence="1">
    <location>
        <begin position="18"/>
        <end position="85"/>
    </location>
</feature>
<evidence type="ECO:0000313" key="3">
    <source>
        <dbReference type="Proteomes" id="UP000324104"/>
    </source>
</evidence>
<feature type="compositionally biased region" description="Polar residues" evidence="1">
    <location>
        <begin position="67"/>
        <end position="85"/>
    </location>
</feature>
<dbReference type="AlphaFoldDB" id="A0A5D5APC6"/>
<accession>A0A5D5APC6</accession>
<dbReference type="EMBL" id="VTAW01000005">
    <property type="protein sequence ID" value="TYT62914.1"/>
    <property type="molecule type" value="Genomic_DNA"/>
</dbReference>
<sequence length="85" mass="9242">MSIDRYAAERRRFARLLGTDDELGSGLPIGDVSSRDGDAKSDGGRHLSIPSREDPVLPDADHDLRDSQSGSQRGTSYTGQNPDRN</sequence>
<evidence type="ECO:0000256" key="1">
    <source>
        <dbReference type="SAM" id="MobiDB-lite"/>
    </source>
</evidence>
<name>A0A5D5APC6_9EURY</name>
<protein>
    <submittedName>
        <fullName evidence="2">Uncharacterized protein</fullName>
    </submittedName>
</protein>
<gene>
    <name evidence="2" type="ORF">FYC77_06260</name>
</gene>
<keyword evidence="3" id="KW-1185">Reference proteome</keyword>